<reference evidence="2 3" key="1">
    <citation type="journal article" date="2016" name="Mol. Biol. Evol.">
        <title>Comparative Genomics of Early-Diverging Mushroom-Forming Fungi Provides Insights into the Origins of Lignocellulose Decay Capabilities.</title>
        <authorList>
            <person name="Nagy L.G."/>
            <person name="Riley R."/>
            <person name="Tritt A."/>
            <person name="Adam C."/>
            <person name="Daum C."/>
            <person name="Floudas D."/>
            <person name="Sun H."/>
            <person name="Yadav J.S."/>
            <person name="Pangilinan J."/>
            <person name="Larsson K.H."/>
            <person name="Matsuura K."/>
            <person name="Barry K."/>
            <person name="Labutti K."/>
            <person name="Kuo R."/>
            <person name="Ohm R.A."/>
            <person name="Bhattacharya S.S."/>
            <person name="Shirouzu T."/>
            <person name="Yoshinaga Y."/>
            <person name="Martin F.M."/>
            <person name="Grigoriev I.V."/>
            <person name="Hibbett D.S."/>
        </authorList>
    </citation>
    <scope>NUCLEOTIDE SEQUENCE [LARGE SCALE GENOMIC DNA]</scope>
    <source>
        <strain evidence="2 3">HHB14362 ss-1</strain>
    </source>
</reference>
<proteinExistence type="predicted"/>
<feature type="chain" id="PRO_5007864124" evidence="1">
    <location>
        <begin position="21"/>
        <end position="94"/>
    </location>
</feature>
<feature type="signal peptide" evidence="1">
    <location>
        <begin position="1"/>
        <end position="20"/>
    </location>
</feature>
<evidence type="ECO:0000256" key="1">
    <source>
        <dbReference type="SAM" id="SignalP"/>
    </source>
</evidence>
<gene>
    <name evidence="2" type="ORF">NEOLEDRAFT_1139627</name>
</gene>
<accession>A0A165PNS0</accession>
<keyword evidence="1" id="KW-0732">Signal</keyword>
<dbReference type="EMBL" id="KV425608">
    <property type="protein sequence ID" value="KZT21297.1"/>
    <property type="molecule type" value="Genomic_DNA"/>
</dbReference>
<sequence length="94" mass="9816">MFIFDVFAIAILALSILAQGTPVSEGSLELEARGLLNVRAPAADKCASVQGCSNCVASKNGCGFNKSTFRCEKKGSGQVTTKEGCPLMNQMQGV</sequence>
<dbReference type="Proteomes" id="UP000076761">
    <property type="component" value="Unassembled WGS sequence"/>
</dbReference>
<name>A0A165PNS0_9AGAM</name>
<dbReference type="InParanoid" id="A0A165PNS0"/>
<dbReference type="AlphaFoldDB" id="A0A165PNS0"/>
<evidence type="ECO:0000313" key="2">
    <source>
        <dbReference type="EMBL" id="KZT21297.1"/>
    </source>
</evidence>
<protein>
    <submittedName>
        <fullName evidence="2">Uncharacterized protein</fullName>
    </submittedName>
</protein>
<evidence type="ECO:0000313" key="3">
    <source>
        <dbReference type="Proteomes" id="UP000076761"/>
    </source>
</evidence>
<keyword evidence="3" id="KW-1185">Reference proteome</keyword>
<organism evidence="2 3">
    <name type="scientific">Neolentinus lepideus HHB14362 ss-1</name>
    <dbReference type="NCBI Taxonomy" id="1314782"/>
    <lineage>
        <taxon>Eukaryota</taxon>
        <taxon>Fungi</taxon>
        <taxon>Dikarya</taxon>
        <taxon>Basidiomycota</taxon>
        <taxon>Agaricomycotina</taxon>
        <taxon>Agaricomycetes</taxon>
        <taxon>Gloeophyllales</taxon>
        <taxon>Gloeophyllaceae</taxon>
        <taxon>Neolentinus</taxon>
    </lineage>
</organism>